<keyword evidence="4" id="KW-1185">Reference proteome</keyword>
<name>A0ABP5CSN3_9MICO</name>
<organism evidence="3 4">
    <name type="scientific">Microbacterium deminutum</name>
    <dbReference type="NCBI Taxonomy" id="344164"/>
    <lineage>
        <taxon>Bacteria</taxon>
        <taxon>Bacillati</taxon>
        <taxon>Actinomycetota</taxon>
        <taxon>Actinomycetes</taxon>
        <taxon>Micrococcales</taxon>
        <taxon>Microbacteriaceae</taxon>
        <taxon>Microbacterium</taxon>
    </lineage>
</organism>
<feature type="domain" description="DUF58" evidence="2">
    <location>
        <begin position="176"/>
        <end position="220"/>
    </location>
</feature>
<proteinExistence type="predicted"/>
<sequence>MEELIYFGILLLAVLGASIGSLYFARRSDVVARALIPDVASVGRETLVNVRVGVRTAVPTAPGWWIDTIPKGLSGSAEGIFPALGSGLRGNERVVELSYPVRGEKRGVHYLGPLSVRSTDPFGLARRSNVFGQRTAVTVAPAMVDLPPLIDYAGAAGGTLHTTTHQLGQGADNLVARPYVPGDSMRRIHWRATAHRDALMVRQEEQESTPEASVVIDRSALRWGAEAMSAPGEDPGFEAAVVACVSVVARLVHDGYAVDVLDTDGTVLVERIDGGDMTEVDVMLAQFATLIARRDDTLARLPRLFGGVFTGPIILIVGRFDLADAEAVAPVAQHSSLPLVFAVAPVGDALERAAFSGWHIGVIDPGADLAVAWSSAVGRGTNHALV</sequence>
<reference evidence="4" key="1">
    <citation type="journal article" date="2019" name="Int. J. Syst. Evol. Microbiol.">
        <title>The Global Catalogue of Microorganisms (GCM) 10K type strain sequencing project: providing services to taxonomists for standard genome sequencing and annotation.</title>
        <authorList>
            <consortium name="The Broad Institute Genomics Platform"/>
            <consortium name="The Broad Institute Genome Sequencing Center for Infectious Disease"/>
            <person name="Wu L."/>
            <person name="Ma J."/>
        </authorList>
    </citation>
    <scope>NUCLEOTIDE SEQUENCE [LARGE SCALE GENOMIC DNA]</scope>
    <source>
        <strain evidence="4">JCM 14901</strain>
    </source>
</reference>
<protein>
    <recommendedName>
        <fullName evidence="2">DUF58 domain-containing protein</fullName>
    </recommendedName>
</protein>
<dbReference type="PANTHER" id="PTHR34351:SF1">
    <property type="entry name" value="SLR1927 PROTEIN"/>
    <property type="match status" value="1"/>
</dbReference>
<dbReference type="InterPro" id="IPR002881">
    <property type="entry name" value="DUF58"/>
</dbReference>
<evidence type="ECO:0000256" key="1">
    <source>
        <dbReference type="SAM" id="Phobius"/>
    </source>
</evidence>
<evidence type="ECO:0000313" key="4">
    <source>
        <dbReference type="Proteomes" id="UP001499933"/>
    </source>
</evidence>
<feature type="transmembrane region" description="Helical" evidence="1">
    <location>
        <begin position="6"/>
        <end position="25"/>
    </location>
</feature>
<dbReference type="Pfam" id="PF01882">
    <property type="entry name" value="DUF58"/>
    <property type="match status" value="1"/>
</dbReference>
<evidence type="ECO:0000313" key="3">
    <source>
        <dbReference type="EMBL" id="GAA1968142.1"/>
    </source>
</evidence>
<accession>A0ABP5CSN3</accession>
<evidence type="ECO:0000259" key="2">
    <source>
        <dbReference type="Pfam" id="PF01882"/>
    </source>
</evidence>
<keyword evidence="1" id="KW-0812">Transmembrane</keyword>
<dbReference type="EMBL" id="BAAAOG010000010">
    <property type="protein sequence ID" value="GAA1968142.1"/>
    <property type="molecule type" value="Genomic_DNA"/>
</dbReference>
<gene>
    <name evidence="3" type="ORF">GCM10009776_33960</name>
</gene>
<comment type="caution">
    <text evidence="3">The sequence shown here is derived from an EMBL/GenBank/DDBJ whole genome shotgun (WGS) entry which is preliminary data.</text>
</comment>
<dbReference type="Proteomes" id="UP001499933">
    <property type="component" value="Unassembled WGS sequence"/>
</dbReference>
<dbReference type="PANTHER" id="PTHR34351">
    <property type="entry name" value="SLR1927 PROTEIN-RELATED"/>
    <property type="match status" value="1"/>
</dbReference>
<keyword evidence="1" id="KW-0472">Membrane</keyword>
<keyword evidence="1" id="KW-1133">Transmembrane helix</keyword>